<dbReference type="InterPro" id="IPR012337">
    <property type="entry name" value="RNaseH-like_sf"/>
</dbReference>
<dbReference type="InterPro" id="IPR002156">
    <property type="entry name" value="RNaseH_domain"/>
</dbReference>
<organism evidence="2 3">
    <name type="scientific">Dipteronia sinensis</name>
    <dbReference type="NCBI Taxonomy" id="43782"/>
    <lineage>
        <taxon>Eukaryota</taxon>
        <taxon>Viridiplantae</taxon>
        <taxon>Streptophyta</taxon>
        <taxon>Embryophyta</taxon>
        <taxon>Tracheophyta</taxon>
        <taxon>Spermatophyta</taxon>
        <taxon>Magnoliopsida</taxon>
        <taxon>eudicotyledons</taxon>
        <taxon>Gunneridae</taxon>
        <taxon>Pentapetalae</taxon>
        <taxon>rosids</taxon>
        <taxon>malvids</taxon>
        <taxon>Sapindales</taxon>
        <taxon>Sapindaceae</taxon>
        <taxon>Hippocastanoideae</taxon>
        <taxon>Acereae</taxon>
        <taxon>Dipteronia</taxon>
    </lineage>
</organism>
<dbReference type="Pfam" id="PF13456">
    <property type="entry name" value="RVT_3"/>
    <property type="match status" value="1"/>
</dbReference>
<feature type="domain" description="RNase H type-1" evidence="1">
    <location>
        <begin position="106"/>
        <end position="217"/>
    </location>
</feature>
<dbReference type="GO" id="GO:0004523">
    <property type="term" value="F:RNA-DNA hybrid ribonuclease activity"/>
    <property type="evidence" value="ECO:0007669"/>
    <property type="project" value="InterPro"/>
</dbReference>
<accession>A0AAE0AQB3</accession>
<comment type="caution">
    <text evidence="2">The sequence shown here is derived from an EMBL/GenBank/DDBJ whole genome shotgun (WGS) entry which is preliminary data.</text>
</comment>
<dbReference type="PANTHER" id="PTHR47074:SF11">
    <property type="entry name" value="REVERSE TRANSCRIPTASE-LIKE PROTEIN"/>
    <property type="match status" value="1"/>
</dbReference>
<dbReference type="SUPFAM" id="SSF53098">
    <property type="entry name" value="Ribonuclease H-like"/>
    <property type="match status" value="1"/>
</dbReference>
<dbReference type="InterPro" id="IPR036397">
    <property type="entry name" value="RNaseH_sf"/>
</dbReference>
<dbReference type="AlphaFoldDB" id="A0AAE0AQB3"/>
<protein>
    <recommendedName>
        <fullName evidence="1">RNase H type-1 domain-containing protein</fullName>
    </recommendedName>
</protein>
<name>A0AAE0AQB3_9ROSI</name>
<proteinExistence type="predicted"/>
<evidence type="ECO:0000313" key="2">
    <source>
        <dbReference type="EMBL" id="KAK3221622.1"/>
    </source>
</evidence>
<sequence>MCRGLTAILTGEMFRRSYAYHSGVAQPRMMWVGTLMRGVCTRSRVVIVLGRSWRVLRVSPIILQGGALSLTVKDVRPILNVVLWQPPNQGWYKINCKAVIDGRGGGIGLGIIIRDGSGLVMASYALQIATGVNIWAANALAILKSIQFGNECGLSLFSIESDAKRVVNWIKNSNHLSSNYGSILGDIDRISSQLRGSKVNWVPAVCNLVALGLAKEALILDVDNFWMDDFHQCVERQVSDELQ</sequence>
<gene>
    <name evidence="2" type="ORF">Dsin_008647</name>
</gene>
<dbReference type="InterPro" id="IPR052929">
    <property type="entry name" value="RNase_H-like_EbsB-rel"/>
</dbReference>
<dbReference type="Proteomes" id="UP001281410">
    <property type="component" value="Unassembled WGS sequence"/>
</dbReference>
<reference evidence="2" key="1">
    <citation type="journal article" date="2023" name="Plant J.">
        <title>Genome sequences and population genomics provide insights into the demographic history, inbreeding, and mutation load of two 'living fossil' tree species of Dipteronia.</title>
        <authorList>
            <person name="Feng Y."/>
            <person name="Comes H.P."/>
            <person name="Chen J."/>
            <person name="Zhu S."/>
            <person name="Lu R."/>
            <person name="Zhang X."/>
            <person name="Li P."/>
            <person name="Qiu J."/>
            <person name="Olsen K.M."/>
            <person name="Qiu Y."/>
        </authorList>
    </citation>
    <scope>NUCLEOTIDE SEQUENCE</scope>
    <source>
        <strain evidence="2">NBL</strain>
    </source>
</reference>
<keyword evidence="3" id="KW-1185">Reference proteome</keyword>
<evidence type="ECO:0000259" key="1">
    <source>
        <dbReference type="Pfam" id="PF13456"/>
    </source>
</evidence>
<evidence type="ECO:0000313" key="3">
    <source>
        <dbReference type="Proteomes" id="UP001281410"/>
    </source>
</evidence>
<dbReference type="Gene3D" id="3.30.420.10">
    <property type="entry name" value="Ribonuclease H-like superfamily/Ribonuclease H"/>
    <property type="match status" value="1"/>
</dbReference>
<dbReference type="EMBL" id="JANJYJ010000003">
    <property type="protein sequence ID" value="KAK3221622.1"/>
    <property type="molecule type" value="Genomic_DNA"/>
</dbReference>
<dbReference type="PANTHER" id="PTHR47074">
    <property type="entry name" value="BNAC02G40300D PROTEIN"/>
    <property type="match status" value="1"/>
</dbReference>
<dbReference type="GO" id="GO:0003676">
    <property type="term" value="F:nucleic acid binding"/>
    <property type="evidence" value="ECO:0007669"/>
    <property type="project" value="InterPro"/>
</dbReference>